<accession>A0AAX4L2Z7</accession>
<name>A0AAX4L2Z7_9CREN</name>
<keyword evidence="2" id="KW-1185">Reference proteome</keyword>
<dbReference type="RefSeq" id="WP_338602609.1">
    <property type="nucleotide sequence ID" value="NZ_CP146016.1"/>
</dbReference>
<reference evidence="1 2" key="1">
    <citation type="submission" date="2024-02" db="EMBL/GenBank/DDBJ databases">
        <title>STSV induces naive adaptation in Sulfolobus.</title>
        <authorList>
            <person name="Xiang X."/>
            <person name="Song M."/>
        </authorList>
    </citation>
    <scope>NUCLEOTIDE SEQUENCE [LARGE SCALE GENOMIC DNA]</scope>
    <source>
        <strain evidence="1 2">RT2</strain>
    </source>
</reference>
<dbReference type="GeneID" id="89335615"/>
<dbReference type="EMBL" id="CP146016">
    <property type="protein sequence ID" value="WWQ60985.1"/>
    <property type="molecule type" value="Genomic_DNA"/>
</dbReference>
<gene>
    <name evidence="1" type="ORF">V6M85_02565</name>
</gene>
<protein>
    <submittedName>
        <fullName evidence="1">Uncharacterized protein</fullName>
    </submittedName>
</protein>
<dbReference type="AlphaFoldDB" id="A0AAX4L2Z7"/>
<sequence>MFRTEIDVPLPKSLILDFVRDPFIVGGVFGHVAVLQVKDKVKGDFVTPEYLQQPLNEFRVAYIYGVPPDYKVFPGIFKGPEILVDEIRYTGSTDDGKMSFKLSFILKSAGSSTRLYMSSEFEFKESFLQKLLGRSSFDLAKHIIEGHFIPYIKFYLNSHVPKEVKVGKRVLLEEEGDMNYIIAKFKEIVKNTNTGIIEINNEDLDCSFMVINGDIKKAICRGGKEVKRDNEALSALLFASGKGKLTVYDINLEDYISVEQIQD</sequence>
<evidence type="ECO:0000313" key="1">
    <source>
        <dbReference type="EMBL" id="WWQ60985.1"/>
    </source>
</evidence>
<proteinExistence type="predicted"/>
<organism evidence="1 2">
    <name type="scientific">Sulfolobus tengchongensis</name>
    <dbReference type="NCBI Taxonomy" id="207809"/>
    <lineage>
        <taxon>Archaea</taxon>
        <taxon>Thermoproteota</taxon>
        <taxon>Thermoprotei</taxon>
        <taxon>Sulfolobales</taxon>
        <taxon>Sulfolobaceae</taxon>
        <taxon>Sulfolobus</taxon>
    </lineage>
</organism>
<dbReference type="Proteomes" id="UP001432202">
    <property type="component" value="Chromosome"/>
</dbReference>
<evidence type="ECO:0000313" key="2">
    <source>
        <dbReference type="Proteomes" id="UP001432202"/>
    </source>
</evidence>